<gene>
    <name evidence="4" type="ORF">A6R68_06176</name>
</gene>
<dbReference type="SUPFAM" id="SSF57667">
    <property type="entry name" value="beta-beta-alpha zinc fingers"/>
    <property type="match status" value="1"/>
</dbReference>
<dbReference type="Pfam" id="PF12874">
    <property type="entry name" value="zf-met"/>
    <property type="match status" value="1"/>
</dbReference>
<feature type="domain" description="U1-type" evidence="3">
    <location>
        <begin position="77"/>
        <end position="111"/>
    </location>
</feature>
<dbReference type="InterPro" id="IPR013087">
    <property type="entry name" value="Znf_C2H2_type"/>
</dbReference>
<organism evidence="4 5">
    <name type="scientific">Neotoma lepida</name>
    <name type="common">Desert woodrat</name>
    <dbReference type="NCBI Taxonomy" id="56216"/>
    <lineage>
        <taxon>Eukaryota</taxon>
        <taxon>Metazoa</taxon>
        <taxon>Chordata</taxon>
        <taxon>Craniata</taxon>
        <taxon>Vertebrata</taxon>
        <taxon>Euteleostomi</taxon>
        <taxon>Mammalia</taxon>
        <taxon>Eutheria</taxon>
        <taxon>Euarchontoglires</taxon>
        <taxon>Glires</taxon>
        <taxon>Rodentia</taxon>
        <taxon>Myomorpha</taxon>
        <taxon>Muroidea</taxon>
        <taxon>Cricetidae</taxon>
        <taxon>Neotominae</taxon>
        <taxon>Neotoma</taxon>
    </lineage>
</organism>
<evidence type="ECO:0000256" key="2">
    <source>
        <dbReference type="SAM" id="MobiDB-lite"/>
    </source>
</evidence>
<dbReference type="EMBL" id="LZPO01096977">
    <property type="protein sequence ID" value="OBS65253.1"/>
    <property type="molecule type" value="Genomic_DNA"/>
</dbReference>
<dbReference type="GO" id="GO:0003676">
    <property type="term" value="F:nucleic acid binding"/>
    <property type="evidence" value="ECO:0007669"/>
    <property type="project" value="InterPro"/>
</dbReference>
<comment type="caution">
    <text evidence="4">The sequence shown here is derived from an EMBL/GenBank/DDBJ whole genome shotgun (WGS) entry which is preliminary data.</text>
</comment>
<evidence type="ECO:0000259" key="3">
    <source>
        <dbReference type="SMART" id="SM00451"/>
    </source>
</evidence>
<reference evidence="4 5" key="1">
    <citation type="submission" date="2016-06" db="EMBL/GenBank/DDBJ databases">
        <title>The Draft Genome Sequence and Annotation of the Desert Woodrat Neotoma lepida.</title>
        <authorList>
            <person name="Campbell M."/>
            <person name="Oakeson K.F."/>
            <person name="Yandell M."/>
            <person name="Halpert J.R."/>
            <person name="Dearing D."/>
        </authorList>
    </citation>
    <scope>NUCLEOTIDE SEQUENCE [LARGE SCALE GENOMIC DNA]</scope>
    <source>
        <strain evidence="4">417</strain>
        <tissue evidence="4">Liver</tissue>
    </source>
</reference>
<feature type="region of interest" description="Disordered" evidence="2">
    <location>
        <begin position="1"/>
        <end position="76"/>
    </location>
</feature>
<sequence>MAEGRGGDSSSAPSNASPHWPFEEGKMWTPPLDVCSCMKRPLSPSPSGEKEPPTTAAPECPPRSPESSKPKRERKRPSYTLCDVCNIQLNSAAQAQVHCGGRAHQRRLRQLSLGKTSTGPAKDMSET</sequence>
<protein>
    <recommendedName>
        <fullName evidence="3">U1-type domain-containing protein</fullName>
    </recommendedName>
</protein>
<accession>A0A1A6GG67</accession>
<keyword evidence="5" id="KW-1185">Reference proteome</keyword>
<dbReference type="SMART" id="SM00451">
    <property type="entry name" value="ZnF_U1"/>
    <property type="match status" value="1"/>
</dbReference>
<dbReference type="STRING" id="56216.A0A1A6GG67"/>
<evidence type="ECO:0000256" key="1">
    <source>
        <dbReference type="ARBA" id="ARBA00004123"/>
    </source>
</evidence>
<dbReference type="Proteomes" id="UP000092124">
    <property type="component" value="Unassembled WGS sequence"/>
</dbReference>
<dbReference type="AlphaFoldDB" id="A0A1A6GG67"/>
<comment type="subcellular location">
    <subcellularLocation>
        <location evidence="1">Nucleus</location>
    </subcellularLocation>
</comment>
<evidence type="ECO:0000313" key="5">
    <source>
        <dbReference type="Proteomes" id="UP000092124"/>
    </source>
</evidence>
<dbReference type="Gene3D" id="3.30.160.60">
    <property type="entry name" value="Classic Zinc Finger"/>
    <property type="match status" value="1"/>
</dbReference>
<dbReference type="InterPro" id="IPR003604">
    <property type="entry name" value="Matrin/U1-like-C_Znf_C2H2"/>
</dbReference>
<dbReference type="InterPro" id="IPR036236">
    <property type="entry name" value="Znf_C2H2_sf"/>
</dbReference>
<dbReference type="GO" id="GO:0008270">
    <property type="term" value="F:zinc ion binding"/>
    <property type="evidence" value="ECO:0007669"/>
    <property type="project" value="InterPro"/>
</dbReference>
<evidence type="ECO:0000313" key="4">
    <source>
        <dbReference type="EMBL" id="OBS65253.1"/>
    </source>
</evidence>
<name>A0A1A6GG67_NEOLE</name>
<dbReference type="GO" id="GO:0005634">
    <property type="term" value="C:nucleus"/>
    <property type="evidence" value="ECO:0007669"/>
    <property type="project" value="UniProtKB-SubCell"/>
</dbReference>
<feature type="compositionally biased region" description="Polar residues" evidence="2">
    <location>
        <begin position="8"/>
        <end position="17"/>
    </location>
</feature>
<dbReference type="OrthoDB" id="434647at2759"/>
<feature type="region of interest" description="Disordered" evidence="2">
    <location>
        <begin position="103"/>
        <end position="127"/>
    </location>
</feature>
<proteinExistence type="predicted"/>